<dbReference type="InterPro" id="IPR056823">
    <property type="entry name" value="TEN-like_YD-shell"/>
</dbReference>
<dbReference type="GO" id="GO:0048666">
    <property type="term" value="P:neuron development"/>
    <property type="evidence" value="ECO:0007669"/>
    <property type="project" value="TreeGrafter"/>
</dbReference>
<keyword evidence="2" id="KW-0677">Repeat</keyword>
<keyword evidence="3" id="KW-1015">Disulfide bond</keyword>
<dbReference type="InterPro" id="IPR056822">
    <property type="entry name" value="TEN_NHL"/>
</dbReference>
<dbReference type="AlphaFoldDB" id="A0A8C4Q2G0"/>
<dbReference type="PANTHER" id="PTHR11219:SF69">
    <property type="entry name" value="TENEURIN-A"/>
    <property type="match status" value="1"/>
</dbReference>
<dbReference type="Pfam" id="PF25023">
    <property type="entry name" value="TEN_YD-shell"/>
    <property type="match status" value="1"/>
</dbReference>
<dbReference type="SUPFAM" id="SSF101898">
    <property type="entry name" value="NHL repeat"/>
    <property type="match status" value="1"/>
</dbReference>
<dbReference type="GO" id="GO:0050839">
    <property type="term" value="F:cell adhesion molecule binding"/>
    <property type="evidence" value="ECO:0007669"/>
    <property type="project" value="TreeGrafter"/>
</dbReference>
<dbReference type="Gene3D" id="2.120.10.30">
    <property type="entry name" value="TolB, C-terminal domain"/>
    <property type="match status" value="3"/>
</dbReference>
<dbReference type="GO" id="GO:0007157">
    <property type="term" value="P:heterophilic cell-cell adhesion via plasma membrane cell adhesion molecules"/>
    <property type="evidence" value="ECO:0007669"/>
    <property type="project" value="TreeGrafter"/>
</dbReference>
<evidence type="ECO:0000259" key="4">
    <source>
        <dbReference type="Pfam" id="PF24329"/>
    </source>
</evidence>
<dbReference type="Proteomes" id="UP000694388">
    <property type="component" value="Unplaced"/>
</dbReference>
<evidence type="ECO:0000256" key="2">
    <source>
        <dbReference type="ARBA" id="ARBA00022737"/>
    </source>
</evidence>
<keyword evidence="8" id="KW-1185">Reference proteome</keyword>
<accession>A0A8C4Q2G0</accession>
<dbReference type="SUPFAM" id="SSF63825">
    <property type="entry name" value="YWTD domain"/>
    <property type="match status" value="2"/>
</dbReference>
<dbReference type="FunFam" id="2.120.10.30:FF:000006">
    <property type="entry name" value="Teneurin transmembrane protein 4"/>
    <property type="match status" value="1"/>
</dbReference>
<evidence type="ECO:0000256" key="1">
    <source>
        <dbReference type="ARBA" id="ARBA00022536"/>
    </source>
</evidence>
<evidence type="ECO:0000313" key="8">
    <source>
        <dbReference type="Proteomes" id="UP000694388"/>
    </source>
</evidence>
<feature type="domain" description="Teneurin-like YD-shell" evidence="6">
    <location>
        <begin position="620"/>
        <end position="942"/>
    </location>
</feature>
<dbReference type="Pfam" id="PF24329">
    <property type="entry name" value="FN-plug_TEN1-4"/>
    <property type="match status" value="1"/>
</dbReference>
<dbReference type="GO" id="GO:0042803">
    <property type="term" value="F:protein homodimerization activity"/>
    <property type="evidence" value="ECO:0007669"/>
    <property type="project" value="TreeGrafter"/>
</dbReference>
<dbReference type="GO" id="GO:0046982">
    <property type="term" value="F:protein heterodimerization activity"/>
    <property type="evidence" value="ECO:0007669"/>
    <property type="project" value="TreeGrafter"/>
</dbReference>
<feature type="domain" description="Teneurin 1-4-like FN-plug" evidence="4">
    <location>
        <begin position="122"/>
        <end position="204"/>
    </location>
</feature>
<evidence type="ECO:0000313" key="7">
    <source>
        <dbReference type="Ensembl" id="ENSEBUP00000008937.1"/>
    </source>
</evidence>
<dbReference type="Pfam" id="PF25021">
    <property type="entry name" value="TEN_NHL"/>
    <property type="match status" value="1"/>
</dbReference>
<dbReference type="InterPro" id="IPR051216">
    <property type="entry name" value="Teneurin"/>
</dbReference>
<protein>
    <submittedName>
        <fullName evidence="7">Uncharacterized protein</fullName>
    </submittedName>
</protein>
<dbReference type="GeneTree" id="ENSGT01030000234566"/>
<dbReference type="Ensembl" id="ENSEBUT00000009473.1">
    <property type="protein sequence ID" value="ENSEBUP00000008957.1"/>
    <property type="gene ID" value="ENSEBUG00000005731.1"/>
</dbReference>
<dbReference type="PANTHER" id="PTHR11219">
    <property type="entry name" value="TENEURIN AND N-ACETYLGLUCOSAMINE-1-PHOSPHODIESTER ALPHA-N-ACETYLGLUCOSAMINIDASE"/>
    <property type="match status" value="1"/>
</dbReference>
<keyword evidence="1" id="KW-0245">EGF-like domain</keyword>
<proteinExistence type="predicted"/>
<sequence length="1004" mass="108378">MASLTWWPPEAVACVYSSIACHSCQPVVVSGHPGVAFSAWSHSPCGARSNHVPACAVAVLPPPGPLTLLAAPSPTFRSTCSSQHGISPETQTVRVQVPVPGSSARLVYTSWRADAFRSLMLVRLTGASPPPGLRLVHLLLTVEGRLFQQRFSPAPGLHHWLEWDRTDAYGLPVYGTAHALVSVGFEYEHCPDVILWERSWKTLQGRPVEILGMGAWSVQLHHSLHIPSGIMYGGDGGALWLASRPPLMHTALGSARRRSLSCVGSCATGPARGVRLLAPVALACAPDGSLYVGDFNLVRRLKPGGNVSSVLELRHRDLRHSTTPSHRYYLAVDPSSGDLYVSDIGHYRVLRVPAPSWVDQKVREAHVAVGTGEQCLPVDETRCGDGGQAHAARLVGPRGVAVDGRGVLYFVDGQAVRQVSLDGVISTLLGSNRLGASRPLSCHDTMDASQVHLEWPTSLAVSPVDNSLYLLDGTVVLRLVHGRWASVVAGHPTHCHTEPLTSSSLSRLQTPVALAISMAGDLFVAESDERSIHRVHRVGPDGHVSLFAGAARSSSCDCNSRNAPGCPPCFGGDGGLARDARLNGPVALASCPDGTLFVADLGNARIRAIRKAYPQPGPDGRYRVAAPARGELYEFDSTGLHVRTLALRSGMPLLNLSYELDTRGQPRLARLTDAHGNQLRVEWASDGKVTHLLAPDGSVSDLLLGAKSGGQLHALESGGRRLALFTYHRVGGLLASSTDSSGWPTFFDYNDRGHLSRTVYPTGDTLTLEASADPPTMHIVLRQSGQDGSLTISTNVSTISTSYTVHRGEAVWHYELGWDGDVDASYPNGLHAQLHTQPHMLGGSLNPGAARRNLSLPGSAMGSLVEWRLRREQREGRIILLGQRLRVQDRNLLSLDYDRGEHAQKIYDDHRRFLLRVLHDRASRPTVWLPGDHLASLNLTYAPGGFASHPASWICFRAAALRCSWAPHITLLPRWLLLEVFIHGAGMCHAFPLASPIFLTTPLT</sequence>
<evidence type="ECO:0000256" key="3">
    <source>
        <dbReference type="ARBA" id="ARBA00023157"/>
    </source>
</evidence>
<dbReference type="InterPro" id="IPR057627">
    <property type="entry name" value="FN-plug_TEN1-4"/>
</dbReference>
<reference evidence="7" key="1">
    <citation type="submission" date="2025-05" db="UniProtKB">
        <authorList>
            <consortium name="Ensembl"/>
        </authorList>
    </citation>
    <scope>IDENTIFICATION</scope>
</reference>
<name>A0A8C4Q2G0_EPTBU</name>
<evidence type="ECO:0000259" key="5">
    <source>
        <dbReference type="Pfam" id="PF25021"/>
    </source>
</evidence>
<evidence type="ECO:0000259" key="6">
    <source>
        <dbReference type="Pfam" id="PF25023"/>
    </source>
</evidence>
<organism evidence="7 8">
    <name type="scientific">Eptatretus burgeri</name>
    <name type="common">Inshore hagfish</name>
    <dbReference type="NCBI Taxonomy" id="7764"/>
    <lineage>
        <taxon>Eukaryota</taxon>
        <taxon>Metazoa</taxon>
        <taxon>Chordata</taxon>
        <taxon>Craniata</taxon>
        <taxon>Vertebrata</taxon>
        <taxon>Cyclostomata</taxon>
        <taxon>Myxini</taxon>
        <taxon>Myxiniformes</taxon>
        <taxon>Myxinidae</taxon>
        <taxon>Eptatretinae</taxon>
        <taxon>Eptatretus</taxon>
    </lineage>
</organism>
<dbReference type="Ensembl" id="ENSEBUT00000009446.1">
    <property type="protein sequence ID" value="ENSEBUP00000008937.1"/>
    <property type="gene ID" value="ENSEBUG00000005731.1"/>
</dbReference>
<dbReference type="InterPro" id="IPR011042">
    <property type="entry name" value="6-blade_b-propeller_TolB-like"/>
</dbReference>
<feature type="domain" description="Teneurin NHL" evidence="5">
    <location>
        <begin position="245"/>
        <end position="609"/>
    </location>
</feature>
<dbReference type="GO" id="GO:0043005">
    <property type="term" value="C:neuron projection"/>
    <property type="evidence" value="ECO:0007669"/>
    <property type="project" value="TreeGrafter"/>
</dbReference>